<evidence type="ECO:0000313" key="1">
    <source>
        <dbReference type="EMBL" id="QDQ28011.1"/>
    </source>
</evidence>
<dbReference type="OrthoDB" id="9864219at2"/>
<protein>
    <submittedName>
        <fullName evidence="1">Uncharacterized protein</fullName>
    </submittedName>
</protein>
<name>A0A516SIP1_9NEIS</name>
<keyword evidence="2" id="KW-1185">Reference proteome</keyword>
<dbReference type="RefSeq" id="WP_144279398.1">
    <property type="nucleotide sequence ID" value="NZ_CP041730.1"/>
</dbReference>
<dbReference type="Proteomes" id="UP000317550">
    <property type="component" value="Chromosome"/>
</dbReference>
<sequence length="125" mass="13380">MQTYQIVFKFQWQGNIPAQQIQLNITDQNSFTTDGQNTLQIQPYMAASAPLLSNFSMSSQRLFLNVGAASTQQGIQVTLPTAISGDSLQLNLSANTSEVSVSYAVMGLPVAGQLQAGNNTIPLQG</sequence>
<organism evidence="1 2">
    <name type="scientific">Chitinimonas arctica</name>
    <dbReference type="NCBI Taxonomy" id="2594795"/>
    <lineage>
        <taxon>Bacteria</taxon>
        <taxon>Pseudomonadati</taxon>
        <taxon>Pseudomonadota</taxon>
        <taxon>Betaproteobacteria</taxon>
        <taxon>Neisseriales</taxon>
        <taxon>Chitinibacteraceae</taxon>
        <taxon>Chitinimonas</taxon>
    </lineage>
</organism>
<proteinExistence type="predicted"/>
<accession>A0A516SIP1</accession>
<reference evidence="2" key="1">
    <citation type="submission" date="2019-07" db="EMBL/GenBank/DDBJ databases">
        <title>Chitinimonas sp. nov., isolated from Ny-Alesund, arctica soil.</title>
        <authorList>
            <person name="Xu Q."/>
            <person name="Peng F."/>
        </authorList>
    </citation>
    <scope>NUCLEOTIDE SEQUENCE [LARGE SCALE GENOMIC DNA]</scope>
    <source>
        <strain evidence="2">R3-44</strain>
    </source>
</reference>
<gene>
    <name evidence="1" type="ORF">FNU76_17590</name>
</gene>
<dbReference type="EMBL" id="CP041730">
    <property type="protein sequence ID" value="QDQ28011.1"/>
    <property type="molecule type" value="Genomic_DNA"/>
</dbReference>
<dbReference type="KEGG" id="cari:FNU76_17590"/>
<dbReference type="AlphaFoldDB" id="A0A516SIP1"/>
<evidence type="ECO:0000313" key="2">
    <source>
        <dbReference type="Proteomes" id="UP000317550"/>
    </source>
</evidence>